<dbReference type="Proteomes" id="UP000789702">
    <property type="component" value="Unassembled WGS sequence"/>
</dbReference>
<sequence>QFLKTHDETTSESNHDKIEKDLYSNEELENTSDENTTSTDPNKSLSMALNDLVKKLQQCCKCKKKCDKKALLESLTLEKNKIRSYQLPHFECKLMLPKPYGNTGRQPKNILFIETANKARFFIKSFSDQHGEKQAVRKYICKKKDEQITVNYEKDDVILLPSHYSYSHLLDLYNLINPENLINSYVYDECILYKRALKESSNHVNEDLDKQLITHVSDYQELKEVYENDIQKAKSSNRSSFR</sequence>
<comment type="caution">
    <text evidence="1">The sequence shown here is derived from an EMBL/GenBank/DDBJ whole genome shotgun (WGS) entry which is preliminary data.</text>
</comment>
<keyword evidence="2" id="KW-1185">Reference proteome</keyword>
<accession>A0ACA9QA95</accession>
<name>A0ACA9QA95_9GLOM</name>
<gene>
    <name evidence="1" type="ORF">DHETER_LOCUS14154</name>
</gene>
<feature type="non-terminal residue" evidence="1">
    <location>
        <position position="242"/>
    </location>
</feature>
<organism evidence="1 2">
    <name type="scientific">Dentiscutata heterogama</name>
    <dbReference type="NCBI Taxonomy" id="1316150"/>
    <lineage>
        <taxon>Eukaryota</taxon>
        <taxon>Fungi</taxon>
        <taxon>Fungi incertae sedis</taxon>
        <taxon>Mucoromycota</taxon>
        <taxon>Glomeromycotina</taxon>
        <taxon>Glomeromycetes</taxon>
        <taxon>Diversisporales</taxon>
        <taxon>Gigasporaceae</taxon>
        <taxon>Dentiscutata</taxon>
    </lineage>
</organism>
<evidence type="ECO:0000313" key="1">
    <source>
        <dbReference type="EMBL" id="CAG8742767.1"/>
    </source>
</evidence>
<dbReference type="EMBL" id="CAJVPU010042027">
    <property type="protein sequence ID" value="CAG8742767.1"/>
    <property type="molecule type" value="Genomic_DNA"/>
</dbReference>
<evidence type="ECO:0000313" key="2">
    <source>
        <dbReference type="Proteomes" id="UP000789702"/>
    </source>
</evidence>
<proteinExistence type="predicted"/>
<feature type="non-terminal residue" evidence="1">
    <location>
        <position position="1"/>
    </location>
</feature>
<protein>
    <submittedName>
        <fullName evidence="1">10585_t:CDS:1</fullName>
    </submittedName>
</protein>
<reference evidence="1" key="1">
    <citation type="submission" date="2021-06" db="EMBL/GenBank/DDBJ databases">
        <authorList>
            <person name="Kallberg Y."/>
            <person name="Tangrot J."/>
            <person name="Rosling A."/>
        </authorList>
    </citation>
    <scope>NUCLEOTIDE SEQUENCE</scope>
    <source>
        <strain evidence="1">IL203A</strain>
    </source>
</reference>